<proteinExistence type="predicted"/>
<protein>
    <submittedName>
        <fullName evidence="2">Uncharacterized protein</fullName>
    </submittedName>
</protein>
<dbReference type="Proteomes" id="UP000571084">
    <property type="component" value="Unassembled WGS sequence"/>
</dbReference>
<name>A0A840RVL2_9BURK</name>
<sequence length="106" mass="12543">MYTKIKRAMVYVVVAASSYGMLASAAEENVQMRDPQRWYREDIGPRARYNNMAQEANAAYQQSLNDCRSLRNRELMECRREAKDNFNKDMRRAHRMLERRGGDDNM</sequence>
<organism evidence="2 3">
    <name type="scientific">Glaciimonas immobilis</name>
    <dbReference type="NCBI Taxonomy" id="728004"/>
    <lineage>
        <taxon>Bacteria</taxon>
        <taxon>Pseudomonadati</taxon>
        <taxon>Pseudomonadota</taxon>
        <taxon>Betaproteobacteria</taxon>
        <taxon>Burkholderiales</taxon>
        <taxon>Oxalobacteraceae</taxon>
        <taxon>Glaciimonas</taxon>
    </lineage>
</organism>
<dbReference type="RefSeq" id="WP_168055971.1">
    <property type="nucleotide sequence ID" value="NZ_JAAOZT010000007.1"/>
</dbReference>
<accession>A0A840RVL2</accession>
<feature type="signal peptide" evidence="1">
    <location>
        <begin position="1"/>
        <end position="25"/>
    </location>
</feature>
<dbReference type="AlphaFoldDB" id="A0A840RVL2"/>
<evidence type="ECO:0000256" key="1">
    <source>
        <dbReference type="SAM" id="SignalP"/>
    </source>
</evidence>
<evidence type="ECO:0000313" key="3">
    <source>
        <dbReference type="Proteomes" id="UP000571084"/>
    </source>
</evidence>
<feature type="chain" id="PRO_5032683175" evidence="1">
    <location>
        <begin position="26"/>
        <end position="106"/>
    </location>
</feature>
<evidence type="ECO:0000313" key="2">
    <source>
        <dbReference type="EMBL" id="MBB5200530.1"/>
    </source>
</evidence>
<comment type="caution">
    <text evidence="2">The sequence shown here is derived from an EMBL/GenBank/DDBJ whole genome shotgun (WGS) entry which is preliminary data.</text>
</comment>
<keyword evidence="1" id="KW-0732">Signal</keyword>
<dbReference type="EMBL" id="JACHHQ010000005">
    <property type="protein sequence ID" value="MBB5200530.1"/>
    <property type="molecule type" value="Genomic_DNA"/>
</dbReference>
<reference evidence="2 3" key="1">
    <citation type="submission" date="2020-08" db="EMBL/GenBank/DDBJ databases">
        <title>Genomic Encyclopedia of Type Strains, Phase IV (KMG-IV): sequencing the most valuable type-strain genomes for metagenomic binning, comparative biology and taxonomic classification.</title>
        <authorList>
            <person name="Goeker M."/>
        </authorList>
    </citation>
    <scope>NUCLEOTIDE SEQUENCE [LARGE SCALE GENOMIC DNA]</scope>
    <source>
        <strain evidence="2 3">DSM 23240</strain>
    </source>
</reference>
<keyword evidence="3" id="KW-1185">Reference proteome</keyword>
<gene>
    <name evidence="2" type="ORF">HNR39_002372</name>
</gene>